<dbReference type="SUPFAM" id="SSF46785">
    <property type="entry name" value="Winged helix' DNA-binding domain"/>
    <property type="match status" value="1"/>
</dbReference>
<comment type="caution">
    <text evidence="3">The sequence shown here is derived from an EMBL/GenBank/DDBJ whole genome shotgun (WGS) entry which is preliminary data.</text>
</comment>
<organism evidence="3 4">
    <name type="scientific">Brevibacterium rongguiense</name>
    <dbReference type="NCBI Taxonomy" id="2695267"/>
    <lineage>
        <taxon>Bacteria</taxon>
        <taxon>Bacillati</taxon>
        <taxon>Actinomycetota</taxon>
        <taxon>Actinomycetes</taxon>
        <taxon>Micrococcales</taxon>
        <taxon>Brevibacteriaceae</taxon>
        <taxon>Brevibacterium</taxon>
    </lineage>
</organism>
<dbReference type="SMART" id="SM00347">
    <property type="entry name" value="HTH_MARR"/>
    <property type="match status" value="1"/>
</dbReference>
<dbReference type="GO" id="GO:0003700">
    <property type="term" value="F:DNA-binding transcription factor activity"/>
    <property type="evidence" value="ECO:0007669"/>
    <property type="project" value="InterPro"/>
</dbReference>
<evidence type="ECO:0000259" key="2">
    <source>
        <dbReference type="PROSITE" id="PS50995"/>
    </source>
</evidence>
<sequence>MASSSARSAEHVPAPSPGDPNEPRPESRPSGPLAARAAHETRVALRRMLHALRAVDDDNGLSPTEASALARIAKNEAATASGLAAVEGVRPQSMAAVLAKLESRGLIHRSPDPTDGRRQLVTLAEPGRAVHEGNRSAREEWLSAAIAGECTQAEARTLLAAAQIVSRLAAPRRVPEQRPSGERASGERLPEQRRAR</sequence>
<dbReference type="Proteomes" id="UP000469215">
    <property type="component" value="Unassembled WGS sequence"/>
</dbReference>
<dbReference type="InterPro" id="IPR052526">
    <property type="entry name" value="HTH-type_Bedaq_tolerance"/>
</dbReference>
<evidence type="ECO:0000313" key="3">
    <source>
        <dbReference type="EMBL" id="MYM19779.1"/>
    </source>
</evidence>
<dbReference type="PROSITE" id="PS50995">
    <property type="entry name" value="HTH_MARR_2"/>
    <property type="match status" value="1"/>
</dbReference>
<proteinExistence type="predicted"/>
<feature type="region of interest" description="Disordered" evidence="1">
    <location>
        <begin position="169"/>
        <end position="196"/>
    </location>
</feature>
<evidence type="ECO:0000313" key="4">
    <source>
        <dbReference type="Proteomes" id="UP000469215"/>
    </source>
</evidence>
<gene>
    <name evidence="3" type="ORF">GSY69_07300</name>
</gene>
<dbReference type="Gene3D" id="1.10.287.100">
    <property type="match status" value="1"/>
</dbReference>
<dbReference type="InterPro" id="IPR000835">
    <property type="entry name" value="HTH_MarR-typ"/>
</dbReference>
<evidence type="ECO:0000256" key="1">
    <source>
        <dbReference type="SAM" id="MobiDB-lite"/>
    </source>
</evidence>
<accession>A0A6N9H743</accession>
<dbReference type="RefSeq" id="WP_160953207.1">
    <property type="nucleotide sequence ID" value="NZ_WWEQ01000024.1"/>
</dbReference>
<dbReference type="InterPro" id="IPR036388">
    <property type="entry name" value="WH-like_DNA-bd_sf"/>
</dbReference>
<protein>
    <submittedName>
        <fullName evidence="3">MarR family transcriptional regulator</fullName>
    </submittedName>
</protein>
<dbReference type="PANTHER" id="PTHR39515:SF2">
    <property type="entry name" value="HTH-TYPE TRANSCRIPTIONAL REGULATOR RV0880"/>
    <property type="match status" value="1"/>
</dbReference>
<feature type="compositionally biased region" description="Basic and acidic residues" evidence="1">
    <location>
        <begin position="173"/>
        <end position="196"/>
    </location>
</feature>
<dbReference type="AlphaFoldDB" id="A0A6N9H743"/>
<dbReference type="PANTHER" id="PTHR39515">
    <property type="entry name" value="CONSERVED PROTEIN"/>
    <property type="match status" value="1"/>
</dbReference>
<feature type="region of interest" description="Disordered" evidence="1">
    <location>
        <begin position="1"/>
        <end position="39"/>
    </location>
</feature>
<name>A0A6N9H743_9MICO</name>
<dbReference type="Gene3D" id="1.10.10.10">
    <property type="entry name" value="Winged helix-like DNA-binding domain superfamily/Winged helix DNA-binding domain"/>
    <property type="match status" value="1"/>
</dbReference>
<dbReference type="InterPro" id="IPR036390">
    <property type="entry name" value="WH_DNA-bd_sf"/>
</dbReference>
<feature type="domain" description="HTH marR-type" evidence="2">
    <location>
        <begin position="38"/>
        <end position="167"/>
    </location>
</feature>
<dbReference type="EMBL" id="WWEQ01000024">
    <property type="protein sequence ID" value="MYM19779.1"/>
    <property type="molecule type" value="Genomic_DNA"/>
</dbReference>
<dbReference type="Pfam" id="PF01047">
    <property type="entry name" value="MarR"/>
    <property type="match status" value="1"/>
</dbReference>
<keyword evidence="4" id="KW-1185">Reference proteome</keyword>
<reference evidence="3 4" key="1">
    <citation type="submission" date="2020-01" db="EMBL/GenBank/DDBJ databases">
        <authorList>
            <person name="Deng T."/>
        </authorList>
    </citation>
    <scope>NUCLEOTIDE SEQUENCE [LARGE SCALE GENOMIC DNA]</scope>
    <source>
        <strain evidence="3 4">5221</strain>
    </source>
</reference>